<dbReference type="AntiFam" id="ANF00142">
    <property type="entry name" value="Shadow ORF (opposite yadG)"/>
</dbReference>
<dbReference type="EMBL" id="BNFF01000001">
    <property type="protein sequence ID" value="GHK54439.1"/>
    <property type="molecule type" value="Genomic_DNA"/>
</dbReference>
<sequence length="200" mass="22867">MVGRFVEQQHIRFFQQQTAQRDAAAFTTGKISDFRIPVRQAQGVGRALQLDVQVVAVVRLDNLFELALLCGKLIEVRIRLGVFGIDFVQTLQRVNHFGDRFFHGLAHGVLRVELRLLRQVADFDAGLRTRFTFDLGVDTGHDAQQGRFTGAVQTEHTDFRAREKAEGDIFQNMTFRRNHFADTMHGINELSHVGLRLFLF</sequence>
<organism evidence="1 2">
    <name type="scientific">Klebsiella pneumoniae</name>
    <dbReference type="NCBI Taxonomy" id="573"/>
    <lineage>
        <taxon>Bacteria</taxon>
        <taxon>Pseudomonadati</taxon>
        <taxon>Pseudomonadota</taxon>
        <taxon>Gammaproteobacteria</taxon>
        <taxon>Enterobacterales</taxon>
        <taxon>Enterobacteriaceae</taxon>
        <taxon>Klebsiella/Raoultella group</taxon>
        <taxon>Klebsiella</taxon>
        <taxon>Klebsiella pneumoniae complex</taxon>
    </lineage>
</organism>
<accession>A0A919HYC9</accession>
<dbReference type="Proteomes" id="UP000655094">
    <property type="component" value="Unassembled WGS sequence"/>
</dbReference>
<name>A0A919HYC9_KLEPN</name>
<evidence type="ECO:0000313" key="2">
    <source>
        <dbReference type="Proteomes" id="UP000655094"/>
    </source>
</evidence>
<reference evidence="1" key="1">
    <citation type="submission" date="2020-10" db="EMBL/GenBank/DDBJ databases">
        <title>Genome Sequence of ESBL Producing Zambian Clinical Strains.</title>
        <authorList>
            <person name="Shawa M."/>
            <person name="Furuta Y."/>
            <person name="Simbotwe M."/>
            <person name="Mulenga E."/>
            <person name="Mubanga M."/>
            <person name="Mulenga G."/>
            <person name="Kaile C."/>
            <person name="Zorigt T."/>
            <person name="Hang'ombe B."/>
            <person name="Higashi H."/>
        </authorList>
    </citation>
    <scope>NUCLEOTIDE SEQUENCE</scope>
    <source>
        <strain evidence="1">Zam_UTH_09</strain>
    </source>
</reference>
<evidence type="ECO:0000313" key="1">
    <source>
        <dbReference type="EMBL" id="GHK54439.1"/>
    </source>
</evidence>
<gene>
    <name evidence="1" type="ORF">KPZU09_41750</name>
</gene>
<protein>
    <submittedName>
        <fullName evidence="1">Uncharacterized protein</fullName>
    </submittedName>
</protein>
<dbReference type="AlphaFoldDB" id="A0A919HYC9"/>
<comment type="caution">
    <text evidence="1">The sequence shown here is derived from an EMBL/GenBank/DDBJ whole genome shotgun (WGS) entry which is preliminary data.</text>
</comment>
<proteinExistence type="predicted"/>